<feature type="signal peptide" evidence="3">
    <location>
        <begin position="1"/>
        <end position="26"/>
    </location>
</feature>
<keyword evidence="6" id="KW-1185">Reference proteome</keyword>
<dbReference type="PANTHER" id="PTHR24276">
    <property type="entry name" value="POLYSERASE-RELATED"/>
    <property type="match status" value="1"/>
</dbReference>
<dbReference type="PRINTS" id="PR00722">
    <property type="entry name" value="CHYMOTRYPSIN"/>
</dbReference>
<keyword evidence="2" id="KW-1015">Disulfide bond</keyword>
<dbReference type="Gene3D" id="2.40.10.10">
    <property type="entry name" value="Trypsin-like serine proteases"/>
    <property type="match status" value="1"/>
</dbReference>
<dbReference type="EMBL" id="VFML01000001">
    <property type="protein sequence ID" value="TQJ04243.1"/>
    <property type="molecule type" value="Genomic_DNA"/>
</dbReference>
<dbReference type="OrthoDB" id="3657335at2"/>
<keyword evidence="3" id="KW-0732">Signal</keyword>
<dbReference type="InterPro" id="IPR018114">
    <property type="entry name" value="TRYPSIN_HIS"/>
</dbReference>
<reference evidence="5 6" key="1">
    <citation type="submission" date="2019-06" db="EMBL/GenBank/DDBJ databases">
        <title>Sequencing the genomes of 1000 actinobacteria strains.</title>
        <authorList>
            <person name="Klenk H.-P."/>
        </authorList>
    </citation>
    <scope>NUCLEOTIDE SEQUENCE [LARGE SCALE GENOMIC DNA]</scope>
    <source>
        <strain evidence="5 6">DSM 45679</strain>
    </source>
</reference>
<dbReference type="PANTHER" id="PTHR24276:SF98">
    <property type="entry name" value="FI18310P1-RELATED"/>
    <property type="match status" value="1"/>
</dbReference>
<dbReference type="InterPro" id="IPR009003">
    <property type="entry name" value="Peptidase_S1_PA"/>
</dbReference>
<dbReference type="InterPro" id="IPR001314">
    <property type="entry name" value="Peptidase_S1A"/>
</dbReference>
<dbReference type="CDD" id="cd00190">
    <property type="entry name" value="Tryp_SPc"/>
    <property type="match status" value="1"/>
</dbReference>
<name>A0A542DMB9_AMYCI</name>
<gene>
    <name evidence="5" type="ORF">FB471_4026</name>
</gene>
<comment type="similarity">
    <text evidence="1">Belongs to the peptidase S1 family.</text>
</comment>
<evidence type="ECO:0000256" key="1">
    <source>
        <dbReference type="ARBA" id="ARBA00007664"/>
    </source>
</evidence>
<dbReference type="GO" id="GO:0004252">
    <property type="term" value="F:serine-type endopeptidase activity"/>
    <property type="evidence" value="ECO:0007669"/>
    <property type="project" value="InterPro"/>
</dbReference>
<dbReference type="InterPro" id="IPR043504">
    <property type="entry name" value="Peptidase_S1_PA_chymotrypsin"/>
</dbReference>
<dbReference type="PROSITE" id="PS50240">
    <property type="entry name" value="TRYPSIN_DOM"/>
    <property type="match status" value="1"/>
</dbReference>
<dbReference type="InterPro" id="IPR001254">
    <property type="entry name" value="Trypsin_dom"/>
</dbReference>
<evidence type="ECO:0000313" key="6">
    <source>
        <dbReference type="Proteomes" id="UP000320876"/>
    </source>
</evidence>
<evidence type="ECO:0000256" key="3">
    <source>
        <dbReference type="SAM" id="SignalP"/>
    </source>
</evidence>
<comment type="caution">
    <text evidence="5">The sequence shown here is derived from an EMBL/GenBank/DDBJ whole genome shotgun (WGS) entry which is preliminary data.</text>
</comment>
<dbReference type="SMART" id="SM00020">
    <property type="entry name" value="Tryp_SPc"/>
    <property type="match status" value="1"/>
</dbReference>
<feature type="chain" id="PRO_5038416185" evidence="3">
    <location>
        <begin position="27"/>
        <end position="268"/>
    </location>
</feature>
<evidence type="ECO:0000256" key="2">
    <source>
        <dbReference type="ARBA" id="ARBA00023157"/>
    </source>
</evidence>
<evidence type="ECO:0000313" key="5">
    <source>
        <dbReference type="EMBL" id="TQJ04243.1"/>
    </source>
</evidence>
<dbReference type="AlphaFoldDB" id="A0A542DMB9"/>
<sequence length="268" mass="27712">MRKRALAAALLAGSAMTLGLVAPATAAERDSGVQPFIVGGVDATETYGFMAGMQTRDGRHNCGASLISAQWLVTAAHCVTDPSTDSAVDPSRWQYRIGTTDRTSGGEVAEVAEFIPHENWSWSGPGQYDIALARLAAPVAAEPIEIGSSPAPGTEVRELGWGLTCPTRGCGQAPVTLQQLDTTIAADGRCGRGFDPDSELCMDNKGGEGSSCYGDSGGPAVVRGGGRWVLVGATSRGQTASCPELPGIYTDVTSYTGWIAERTGGQVS</sequence>
<dbReference type="SUPFAM" id="SSF50494">
    <property type="entry name" value="Trypsin-like serine proteases"/>
    <property type="match status" value="1"/>
</dbReference>
<feature type="domain" description="Peptidase S1" evidence="4">
    <location>
        <begin position="37"/>
        <end position="264"/>
    </location>
</feature>
<evidence type="ECO:0000259" key="4">
    <source>
        <dbReference type="PROSITE" id="PS50240"/>
    </source>
</evidence>
<organism evidence="5 6">
    <name type="scientific">Amycolatopsis cihanbeyliensis</name>
    <dbReference type="NCBI Taxonomy" id="1128664"/>
    <lineage>
        <taxon>Bacteria</taxon>
        <taxon>Bacillati</taxon>
        <taxon>Actinomycetota</taxon>
        <taxon>Actinomycetes</taxon>
        <taxon>Pseudonocardiales</taxon>
        <taxon>Pseudonocardiaceae</taxon>
        <taxon>Amycolatopsis</taxon>
    </lineage>
</organism>
<proteinExistence type="inferred from homology"/>
<dbReference type="GO" id="GO:0006508">
    <property type="term" value="P:proteolysis"/>
    <property type="evidence" value="ECO:0007669"/>
    <property type="project" value="InterPro"/>
</dbReference>
<dbReference type="RefSeq" id="WP_141999945.1">
    <property type="nucleotide sequence ID" value="NZ_VFML01000001.1"/>
</dbReference>
<accession>A0A542DMB9</accession>
<dbReference type="InterPro" id="IPR050430">
    <property type="entry name" value="Peptidase_S1"/>
</dbReference>
<dbReference type="Pfam" id="PF00089">
    <property type="entry name" value="Trypsin"/>
    <property type="match status" value="1"/>
</dbReference>
<protein>
    <submittedName>
        <fullName evidence="5">Trypsin</fullName>
    </submittedName>
</protein>
<dbReference type="Proteomes" id="UP000320876">
    <property type="component" value="Unassembled WGS sequence"/>
</dbReference>
<dbReference type="PROSITE" id="PS00134">
    <property type="entry name" value="TRYPSIN_HIS"/>
    <property type="match status" value="1"/>
</dbReference>